<feature type="compositionally biased region" description="Low complexity" evidence="1">
    <location>
        <begin position="81"/>
        <end position="95"/>
    </location>
</feature>
<evidence type="ECO:0000313" key="2">
    <source>
        <dbReference type="EMBL" id="GBM40594.1"/>
    </source>
</evidence>
<dbReference type="AlphaFoldDB" id="A0A4Y2FLT8"/>
<protein>
    <submittedName>
        <fullName evidence="2">Uncharacterized protein</fullName>
    </submittedName>
</protein>
<sequence length="105" mass="11693">MRVLAFHIHFYVVAVREYERGGGGLMVRLWLSGPEGVKVRNPIPLKVCCVWRLLHFKSILMVKHHPAGAYGSMERGLPAQLSSSSSDRGSRLRGSPQNIPRVASK</sequence>
<dbReference type="EMBL" id="BGPR01000935">
    <property type="protein sequence ID" value="GBM40594.1"/>
    <property type="molecule type" value="Genomic_DNA"/>
</dbReference>
<evidence type="ECO:0000313" key="3">
    <source>
        <dbReference type="Proteomes" id="UP000499080"/>
    </source>
</evidence>
<reference evidence="2 3" key="1">
    <citation type="journal article" date="2019" name="Sci. Rep.">
        <title>Orb-weaving spider Araneus ventricosus genome elucidates the spidroin gene catalogue.</title>
        <authorList>
            <person name="Kono N."/>
            <person name="Nakamura H."/>
            <person name="Ohtoshi R."/>
            <person name="Moran D.A.P."/>
            <person name="Shinohara A."/>
            <person name="Yoshida Y."/>
            <person name="Fujiwara M."/>
            <person name="Mori M."/>
            <person name="Tomita M."/>
            <person name="Arakawa K."/>
        </authorList>
    </citation>
    <scope>NUCLEOTIDE SEQUENCE [LARGE SCALE GENOMIC DNA]</scope>
</reference>
<feature type="region of interest" description="Disordered" evidence="1">
    <location>
        <begin position="77"/>
        <end position="105"/>
    </location>
</feature>
<evidence type="ECO:0000256" key="1">
    <source>
        <dbReference type="SAM" id="MobiDB-lite"/>
    </source>
</evidence>
<dbReference type="Proteomes" id="UP000499080">
    <property type="component" value="Unassembled WGS sequence"/>
</dbReference>
<accession>A0A4Y2FLT8</accession>
<organism evidence="2 3">
    <name type="scientific">Araneus ventricosus</name>
    <name type="common">Orbweaver spider</name>
    <name type="synonym">Epeira ventricosa</name>
    <dbReference type="NCBI Taxonomy" id="182803"/>
    <lineage>
        <taxon>Eukaryota</taxon>
        <taxon>Metazoa</taxon>
        <taxon>Ecdysozoa</taxon>
        <taxon>Arthropoda</taxon>
        <taxon>Chelicerata</taxon>
        <taxon>Arachnida</taxon>
        <taxon>Araneae</taxon>
        <taxon>Araneomorphae</taxon>
        <taxon>Entelegynae</taxon>
        <taxon>Araneoidea</taxon>
        <taxon>Araneidae</taxon>
        <taxon>Araneus</taxon>
    </lineage>
</organism>
<comment type="caution">
    <text evidence="2">The sequence shown here is derived from an EMBL/GenBank/DDBJ whole genome shotgun (WGS) entry which is preliminary data.</text>
</comment>
<keyword evidence="3" id="KW-1185">Reference proteome</keyword>
<proteinExistence type="predicted"/>
<gene>
    <name evidence="2" type="ORF">AVEN_178574_1</name>
</gene>
<name>A0A4Y2FLT8_ARAVE</name>